<sequence>SSCTESPTLVFDEVDVGIGGGVAEIVGQMLRRLGSSLQVLCVTHLPQVASQANQHLQVRKQSDRKSTRTDITPLSPNQRIQEIARMLGGVEITPQTLAHAEEMVRQASEAETGIVIGAAE</sequence>
<keyword evidence="6" id="KW-0067">ATP-binding</keyword>
<keyword evidence="4" id="KW-0547">Nucleotide-binding</keyword>
<dbReference type="EMBL" id="LMXI01000433">
    <property type="protein sequence ID" value="KRT57939.1"/>
    <property type="molecule type" value="Genomic_DNA"/>
</dbReference>
<evidence type="ECO:0000256" key="7">
    <source>
        <dbReference type="ARBA" id="ARBA00023204"/>
    </source>
</evidence>
<comment type="caution">
    <text evidence="10">The sequence shown here is derived from an EMBL/GenBank/DDBJ whole genome shotgun (WGS) entry which is preliminary data.</text>
</comment>
<organism evidence="10 11">
    <name type="scientific">endosymbiont of Ridgeia piscesae</name>
    <dbReference type="NCBI Taxonomy" id="54398"/>
    <lineage>
        <taxon>Bacteria</taxon>
        <taxon>Pseudomonadati</taxon>
        <taxon>Pseudomonadota</taxon>
        <taxon>Gammaproteobacteria</taxon>
        <taxon>sulfur-oxidizing symbionts</taxon>
    </lineage>
</organism>
<dbReference type="Gene3D" id="3.40.50.300">
    <property type="entry name" value="P-loop containing nucleotide triphosphate hydrolases"/>
    <property type="match status" value="1"/>
</dbReference>
<dbReference type="PATRIC" id="fig|54398.4.peg.1420"/>
<dbReference type="Proteomes" id="UP000051276">
    <property type="component" value="Unassembled WGS sequence"/>
</dbReference>
<evidence type="ECO:0000256" key="6">
    <source>
        <dbReference type="ARBA" id="ARBA00022840"/>
    </source>
</evidence>
<evidence type="ECO:0000256" key="4">
    <source>
        <dbReference type="ARBA" id="ARBA00022741"/>
    </source>
</evidence>
<evidence type="ECO:0000256" key="9">
    <source>
        <dbReference type="SAM" id="MobiDB-lite"/>
    </source>
</evidence>
<evidence type="ECO:0000313" key="10">
    <source>
        <dbReference type="EMBL" id="KRT57939.1"/>
    </source>
</evidence>
<evidence type="ECO:0000256" key="5">
    <source>
        <dbReference type="ARBA" id="ARBA00022763"/>
    </source>
</evidence>
<dbReference type="GO" id="GO:0043590">
    <property type="term" value="C:bacterial nucleoid"/>
    <property type="evidence" value="ECO:0007669"/>
    <property type="project" value="TreeGrafter"/>
</dbReference>
<feature type="region of interest" description="Disordered" evidence="9">
    <location>
        <begin position="52"/>
        <end position="75"/>
    </location>
</feature>
<proteinExistence type="inferred from homology"/>
<dbReference type="InterPro" id="IPR027417">
    <property type="entry name" value="P-loop_NTPase"/>
</dbReference>
<feature type="non-terminal residue" evidence="10">
    <location>
        <position position="1"/>
    </location>
</feature>
<protein>
    <recommendedName>
        <fullName evidence="3">DNA repair protein RecN</fullName>
    </recommendedName>
    <alternativeName>
        <fullName evidence="8">Recombination protein N</fullName>
    </alternativeName>
</protein>
<reference evidence="10 11" key="1">
    <citation type="submission" date="2015-11" db="EMBL/GenBank/DDBJ databases">
        <title>The genome of Candidatus Endoriftia persephone in Ridgeia piscesae and population structure of the North Eastern Pacific vestimentiferan symbionts.</title>
        <authorList>
            <person name="Perez M."/>
            <person name="Juniper K.S."/>
        </authorList>
    </citation>
    <scope>NUCLEOTIDE SEQUENCE [LARGE SCALE GENOMIC DNA]</scope>
    <source>
        <strain evidence="10">Ind10</strain>
    </source>
</reference>
<keyword evidence="7" id="KW-0234">DNA repair</keyword>
<comment type="similarity">
    <text evidence="2">Belongs to the RecN family.</text>
</comment>
<evidence type="ECO:0000256" key="1">
    <source>
        <dbReference type="ARBA" id="ARBA00003618"/>
    </source>
</evidence>
<dbReference type="PANTHER" id="PTHR11059">
    <property type="entry name" value="DNA REPAIR PROTEIN RECN"/>
    <property type="match status" value="1"/>
</dbReference>
<evidence type="ECO:0000256" key="8">
    <source>
        <dbReference type="ARBA" id="ARBA00033408"/>
    </source>
</evidence>
<dbReference type="GO" id="GO:0005524">
    <property type="term" value="F:ATP binding"/>
    <property type="evidence" value="ECO:0007669"/>
    <property type="project" value="UniProtKB-KW"/>
</dbReference>
<keyword evidence="5" id="KW-0227">DNA damage</keyword>
<dbReference type="GO" id="GO:0006281">
    <property type="term" value="P:DNA repair"/>
    <property type="evidence" value="ECO:0007669"/>
    <property type="project" value="UniProtKB-KW"/>
</dbReference>
<gene>
    <name evidence="10" type="ORF">Ga0076813_126111</name>
</gene>
<comment type="function">
    <text evidence="1">May be involved in recombinational repair of damaged DNA.</text>
</comment>
<dbReference type="SUPFAM" id="SSF52540">
    <property type="entry name" value="P-loop containing nucleoside triphosphate hydrolases"/>
    <property type="match status" value="1"/>
</dbReference>
<evidence type="ECO:0000313" key="11">
    <source>
        <dbReference type="Proteomes" id="UP000051276"/>
    </source>
</evidence>
<dbReference type="InterPro" id="IPR004604">
    <property type="entry name" value="DNA_recomb/repair_RecN"/>
</dbReference>
<dbReference type="PANTHER" id="PTHR11059:SF0">
    <property type="entry name" value="DNA REPAIR PROTEIN RECN"/>
    <property type="match status" value="1"/>
</dbReference>
<dbReference type="AlphaFoldDB" id="A0A0T5Z5F9"/>
<name>A0A0T5Z5F9_9GAMM</name>
<evidence type="ECO:0000256" key="3">
    <source>
        <dbReference type="ARBA" id="ARBA00021315"/>
    </source>
</evidence>
<dbReference type="GO" id="GO:0006310">
    <property type="term" value="P:DNA recombination"/>
    <property type="evidence" value="ECO:0007669"/>
    <property type="project" value="InterPro"/>
</dbReference>
<accession>A0A0T5Z5F9</accession>
<dbReference type="GO" id="GO:0009432">
    <property type="term" value="P:SOS response"/>
    <property type="evidence" value="ECO:0007669"/>
    <property type="project" value="TreeGrafter"/>
</dbReference>
<evidence type="ECO:0000256" key="2">
    <source>
        <dbReference type="ARBA" id="ARBA00009441"/>
    </source>
</evidence>